<dbReference type="Pfam" id="PF05065">
    <property type="entry name" value="Phage_capsid"/>
    <property type="match status" value="1"/>
</dbReference>
<dbReference type="EMBL" id="WSRP01000015">
    <property type="protein sequence ID" value="MVX56790.1"/>
    <property type="molecule type" value="Genomic_DNA"/>
</dbReference>
<dbReference type="InterPro" id="IPR024455">
    <property type="entry name" value="Phage_capsid"/>
</dbReference>
<evidence type="ECO:0000313" key="3">
    <source>
        <dbReference type="EMBL" id="MVX56790.1"/>
    </source>
</evidence>
<comment type="caution">
    <text evidence="3">The sequence shown here is derived from an EMBL/GenBank/DDBJ whole genome shotgun (WGS) entry which is preliminary data.</text>
</comment>
<proteinExistence type="predicted"/>
<accession>A0A6L6YGI2</accession>
<reference evidence="3 4" key="1">
    <citation type="submission" date="2019-12" db="EMBL/GenBank/DDBJ databases">
        <title>Microbes associate with the intestines of laboratory mice.</title>
        <authorList>
            <person name="Navarre W."/>
            <person name="Wong E."/>
        </authorList>
    </citation>
    <scope>NUCLEOTIDE SEQUENCE [LARGE SCALE GENOMIC DNA]</scope>
    <source>
        <strain evidence="3 4">NM82_D38</strain>
    </source>
</reference>
<gene>
    <name evidence="3" type="ORF">E5987_06150</name>
</gene>
<dbReference type="RefSeq" id="WP_160335219.1">
    <property type="nucleotide sequence ID" value="NZ_WSRP01000015.1"/>
</dbReference>
<sequence length="388" mass="42462">MNEEMKTVMAALETIEKKMSTQVSAERFDELAEQQAKLAKQLLDLQQKGLNLNIPQKKAVKSIGEQVVDNSAFKSYLAGSATKCRFEITEAKADDQGATVELENPMLTPGDGVLPTYRRPGILPKSVRPLSIEALFPSSPISGNSFEYVQEKGFYNGANIVKEGSQKPFSSIKFEVKTGKVHTVAHLAKVSKQMLEDAPALISYLNNRMTYGVDLVVEDMLISGEGGENELSGIFTEGNYTPVNATAGDLGSAPNLYDLILFAKSKIQQAYFRPNMILLNPADWVKMLFVKNSSGDYYLSGPVNVAAKTLWGLPVLDSQAIPEGKFMVVDTTQAATVWHRSGLTLEMFEQDADNVQKNLVTIRAERRLGFSIERPEALVGGTLAIPTA</sequence>
<name>A0A6L6YGI2_9BURK</name>
<protein>
    <submittedName>
        <fullName evidence="3">Phage major capsid protein</fullName>
    </submittedName>
</protein>
<comment type="subcellular location">
    <subcellularLocation>
        <location evidence="1">Virion</location>
    </subcellularLocation>
</comment>
<dbReference type="Gene3D" id="3.30.2320.10">
    <property type="entry name" value="hypothetical protein PF0899 domain"/>
    <property type="match status" value="1"/>
</dbReference>
<dbReference type="Gene3D" id="3.30.2400.10">
    <property type="entry name" value="Major capsid protein gp5"/>
    <property type="match status" value="1"/>
</dbReference>
<organism evidence="3 4">
    <name type="scientific">Parasutterella muris</name>
    <dbReference type="NCBI Taxonomy" id="2565572"/>
    <lineage>
        <taxon>Bacteria</taxon>
        <taxon>Pseudomonadati</taxon>
        <taxon>Pseudomonadota</taxon>
        <taxon>Betaproteobacteria</taxon>
        <taxon>Burkholderiales</taxon>
        <taxon>Sutterellaceae</taxon>
        <taxon>Parasutterella</taxon>
    </lineage>
</organism>
<dbReference type="Proteomes" id="UP000472580">
    <property type="component" value="Unassembled WGS sequence"/>
</dbReference>
<dbReference type="NCBIfam" id="TIGR01554">
    <property type="entry name" value="major_cap_HK97"/>
    <property type="match status" value="1"/>
</dbReference>
<keyword evidence="4" id="KW-1185">Reference proteome</keyword>
<dbReference type="OrthoDB" id="637859at2"/>
<evidence type="ECO:0000313" key="4">
    <source>
        <dbReference type="Proteomes" id="UP000472580"/>
    </source>
</evidence>
<dbReference type="SUPFAM" id="SSF56563">
    <property type="entry name" value="Major capsid protein gp5"/>
    <property type="match status" value="1"/>
</dbReference>
<dbReference type="AlphaFoldDB" id="A0A6L6YGI2"/>
<feature type="domain" description="Phage capsid-like C-terminal" evidence="2">
    <location>
        <begin position="112"/>
        <end position="381"/>
    </location>
</feature>
<evidence type="ECO:0000256" key="1">
    <source>
        <dbReference type="ARBA" id="ARBA00004328"/>
    </source>
</evidence>
<evidence type="ECO:0000259" key="2">
    <source>
        <dbReference type="Pfam" id="PF05065"/>
    </source>
</evidence>
<dbReference type="InterPro" id="IPR054612">
    <property type="entry name" value="Phage_capsid-like_C"/>
</dbReference>